<dbReference type="AlphaFoldDB" id="A0A0H3IZU8"/>
<name>A0A0H3IZU8_CLOPA</name>
<protein>
    <submittedName>
        <fullName evidence="1">Accessory gene regulator B</fullName>
    </submittedName>
    <submittedName>
        <fullName evidence="2">Accessory protein regulator B</fullName>
    </submittedName>
</protein>
<accession>A0A0H3IZU8</accession>
<dbReference type="KEGG" id="cpae:CPAST_c04690"/>
<reference evidence="2 3" key="3">
    <citation type="journal article" name="Genome Announc.">
        <title>Improved Draft Genome Sequence of Clostridium pasteurianum Strain ATCC 6013 (DSM 525) Using a Hybrid Next-Generation Sequencing Approach.</title>
        <authorList>
            <person name="Pyne M.E."/>
            <person name="Utturkar S."/>
            <person name="Brown S.D."/>
            <person name="Moo-Young M."/>
            <person name="Chung D.A."/>
            <person name="Chou C.P."/>
        </authorList>
    </citation>
    <scope>NUCLEOTIDE SEQUENCE [LARGE SCALE GENOMIC DNA]</scope>
    <source>
        <strain evidence="2 3">ATCC 6013</strain>
    </source>
</reference>
<keyword evidence="4" id="KW-1185">Reference proteome</keyword>
<dbReference type="RefSeq" id="WP_004455151.1">
    <property type="nucleotide sequence ID" value="NZ_ANZB01000001.1"/>
</dbReference>
<gene>
    <name evidence="1" type="ORF">CLPA_c04690</name>
    <name evidence="2" type="ORF">CP6013_02679</name>
</gene>
<evidence type="ECO:0000313" key="2">
    <source>
        <dbReference type="EMBL" id="KRU13431.1"/>
    </source>
</evidence>
<dbReference type="GeneID" id="93076339"/>
<dbReference type="EMBL" id="JPGY02000001">
    <property type="protein sequence ID" value="KRU13431.1"/>
    <property type="molecule type" value="Genomic_DNA"/>
</dbReference>
<dbReference type="PATRIC" id="fig|1262449.3.peg.359"/>
<proteinExistence type="predicted"/>
<dbReference type="KEGG" id="cpat:CLPA_c04690"/>
<dbReference type="Proteomes" id="UP000030905">
    <property type="component" value="Chromosome"/>
</dbReference>
<evidence type="ECO:0000313" key="3">
    <source>
        <dbReference type="Proteomes" id="UP000028042"/>
    </source>
</evidence>
<dbReference type="EMBL" id="CP009268">
    <property type="protein sequence ID" value="AJA50557.1"/>
    <property type="molecule type" value="Genomic_DNA"/>
</dbReference>
<reference evidence="1 4" key="1">
    <citation type="journal article" date="2015" name="Genome Announc.">
        <title>Complete Genome Sequence of the Nitrogen-Fixing and Solvent-Producing Clostridium pasteurianum DSM 525.</title>
        <authorList>
            <person name="Poehlein A."/>
            <person name="Grosse-Honebrink A."/>
            <person name="Zhang Y."/>
            <person name="Minton N.P."/>
            <person name="Daniel R."/>
        </authorList>
    </citation>
    <scope>NUCLEOTIDE SEQUENCE [LARGE SCALE GENOMIC DNA]</scope>
    <source>
        <strain evidence="1">DSM 525</strain>
        <strain evidence="4">DSM 525 / ATCC 6013</strain>
    </source>
</reference>
<evidence type="ECO:0000313" key="4">
    <source>
        <dbReference type="Proteomes" id="UP000030905"/>
    </source>
</evidence>
<dbReference type="Proteomes" id="UP000028042">
    <property type="component" value="Unassembled WGS sequence"/>
</dbReference>
<organism evidence="1 4">
    <name type="scientific">Clostridium pasteurianum DSM 525 = ATCC 6013</name>
    <dbReference type="NCBI Taxonomy" id="1262449"/>
    <lineage>
        <taxon>Bacteria</taxon>
        <taxon>Bacillati</taxon>
        <taxon>Bacillota</taxon>
        <taxon>Clostridia</taxon>
        <taxon>Eubacteriales</taxon>
        <taxon>Clostridiaceae</taxon>
        <taxon>Clostridium</taxon>
    </lineage>
</organism>
<reference evidence="2" key="2">
    <citation type="submission" date="2015-10" db="EMBL/GenBank/DDBJ databases">
        <title>Improved Draft Genome Sequence of Clostridium pasteurianum Strain ATCC 6013 (DSM 525) Using a Hybrid Next-Generation Sequencing Approach.</title>
        <authorList>
            <person name="Pyne M.E."/>
            <person name="Utturkar S.M."/>
            <person name="Brown S.D."/>
            <person name="Moo-Young M."/>
            <person name="Chung D.A."/>
            <person name="Chou P.C."/>
        </authorList>
    </citation>
    <scope>NUCLEOTIDE SEQUENCE</scope>
    <source>
        <strain evidence="2">ATCC 6013</strain>
    </source>
</reference>
<sequence>MNLDEKISKKCIEIIKNNVDKSEEEFEKIQYGIQVIIINLLSYF</sequence>
<evidence type="ECO:0000313" key="1">
    <source>
        <dbReference type="EMBL" id="AJA50557.1"/>
    </source>
</evidence>